<dbReference type="GO" id="GO:0006913">
    <property type="term" value="P:nucleocytoplasmic transport"/>
    <property type="evidence" value="ECO:0007669"/>
    <property type="project" value="TreeGrafter"/>
</dbReference>
<evidence type="ECO:0000256" key="2">
    <source>
        <dbReference type="ARBA" id="ARBA00022614"/>
    </source>
</evidence>
<dbReference type="Pfam" id="PF13516">
    <property type="entry name" value="LRR_6"/>
    <property type="match status" value="8"/>
</dbReference>
<accession>A0A812UV09</accession>
<dbReference type="Proteomes" id="UP000601435">
    <property type="component" value="Unassembled WGS sequence"/>
</dbReference>
<dbReference type="AlphaFoldDB" id="A0A812UV09"/>
<dbReference type="SMART" id="SM00368">
    <property type="entry name" value="LRR_RI"/>
    <property type="match status" value="11"/>
</dbReference>
<dbReference type="SUPFAM" id="SSF52047">
    <property type="entry name" value="RNI-like"/>
    <property type="match status" value="2"/>
</dbReference>
<dbReference type="InterPro" id="IPR027038">
    <property type="entry name" value="RanGap"/>
</dbReference>
<name>A0A812UV09_9DINO</name>
<sequence>MQALHTVLSQGHTFGRSQEACFVFGSLQALAEKALRIRSLRHLDVAGNGLGAAGFQALAEALAETSLLESLDIGSNDLGPNCAEALQKLLLGTKTLKDFRAAHNALGDAGAKVVAECLDSDRCAIERLSLVANGIGQKGFKALASSRRHHAAVQLHISGNFTNLHWRFRMEAATDLSRCFRLMDVVAHDDDKSTARDKAQEVRQALREGNVEIFWKKGCKASRRLAAALQGPSRLQVLHVDKGYDVEAAALEALEGHVALKSLVLDSINGSLSEALGFALDGRSGLEELVVQYSFTHLNPEGMQALASALKGLAALKVLYLSHSDLGDDGAKVLAPALQGLAALKVLDLERNDLGHDGAKALAESLTGMSLLEELRLRGNKIGSEGAQVLAPALQGLAALKVLDLERNDLGHDGAKALAESLTGMSLLEELRLRGNKIGSEGAQAGKSSVLPRSPGQAGVKQLRSGKQLCRQALAPALKGLAALKDLYLSGNDLGDDGEKARRGRTTSMSVRF</sequence>
<dbReference type="PANTHER" id="PTHR24113">
    <property type="entry name" value="RAN GTPASE-ACTIVATING PROTEIN 1"/>
    <property type="match status" value="1"/>
</dbReference>
<dbReference type="InterPro" id="IPR001611">
    <property type="entry name" value="Leu-rich_rpt"/>
</dbReference>
<reference evidence="4" key="1">
    <citation type="submission" date="2021-02" db="EMBL/GenBank/DDBJ databases">
        <authorList>
            <person name="Dougan E. K."/>
            <person name="Rhodes N."/>
            <person name="Thang M."/>
            <person name="Chan C."/>
        </authorList>
    </citation>
    <scope>NUCLEOTIDE SEQUENCE</scope>
</reference>
<gene>
    <name evidence="4" type="primary">NLRC3</name>
    <name evidence="4" type="ORF">SNEC2469_LOCUS16937</name>
</gene>
<evidence type="ECO:0000313" key="4">
    <source>
        <dbReference type="EMBL" id="CAE7584895.1"/>
    </source>
</evidence>
<dbReference type="GO" id="GO:0005634">
    <property type="term" value="C:nucleus"/>
    <property type="evidence" value="ECO:0007669"/>
    <property type="project" value="TreeGrafter"/>
</dbReference>
<dbReference type="GO" id="GO:0048471">
    <property type="term" value="C:perinuclear region of cytoplasm"/>
    <property type="evidence" value="ECO:0007669"/>
    <property type="project" value="TreeGrafter"/>
</dbReference>
<keyword evidence="3" id="KW-0677">Repeat</keyword>
<evidence type="ECO:0000313" key="5">
    <source>
        <dbReference type="Proteomes" id="UP000601435"/>
    </source>
</evidence>
<dbReference type="InterPro" id="IPR032675">
    <property type="entry name" value="LRR_dom_sf"/>
</dbReference>
<dbReference type="GO" id="GO:0005096">
    <property type="term" value="F:GTPase activator activity"/>
    <property type="evidence" value="ECO:0007669"/>
    <property type="project" value="UniProtKB-KW"/>
</dbReference>
<dbReference type="OrthoDB" id="341587at2759"/>
<dbReference type="PANTHER" id="PTHR24113:SF12">
    <property type="entry name" value="RAN GTPASE-ACTIVATING PROTEIN 1"/>
    <property type="match status" value="1"/>
</dbReference>
<dbReference type="EMBL" id="CAJNJA010027750">
    <property type="protein sequence ID" value="CAE7584895.1"/>
    <property type="molecule type" value="Genomic_DNA"/>
</dbReference>
<organism evidence="4 5">
    <name type="scientific">Symbiodinium necroappetens</name>
    <dbReference type="NCBI Taxonomy" id="1628268"/>
    <lineage>
        <taxon>Eukaryota</taxon>
        <taxon>Sar</taxon>
        <taxon>Alveolata</taxon>
        <taxon>Dinophyceae</taxon>
        <taxon>Suessiales</taxon>
        <taxon>Symbiodiniaceae</taxon>
        <taxon>Symbiodinium</taxon>
    </lineage>
</organism>
<protein>
    <submittedName>
        <fullName evidence="4">NLRC3 protein</fullName>
    </submittedName>
</protein>
<proteinExistence type="predicted"/>
<evidence type="ECO:0000256" key="1">
    <source>
        <dbReference type="ARBA" id="ARBA00022468"/>
    </source>
</evidence>
<dbReference type="Gene3D" id="3.80.10.10">
    <property type="entry name" value="Ribonuclease Inhibitor"/>
    <property type="match status" value="2"/>
</dbReference>
<dbReference type="GO" id="GO:0005829">
    <property type="term" value="C:cytosol"/>
    <property type="evidence" value="ECO:0007669"/>
    <property type="project" value="TreeGrafter"/>
</dbReference>
<keyword evidence="2" id="KW-0433">Leucine-rich repeat</keyword>
<keyword evidence="5" id="KW-1185">Reference proteome</keyword>
<evidence type="ECO:0000256" key="3">
    <source>
        <dbReference type="ARBA" id="ARBA00022737"/>
    </source>
</evidence>
<dbReference type="GO" id="GO:0031267">
    <property type="term" value="F:small GTPase binding"/>
    <property type="evidence" value="ECO:0007669"/>
    <property type="project" value="TreeGrafter"/>
</dbReference>
<keyword evidence="1" id="KW-0343">GTPase activation</keyword>
<comment type="caution">
    <text evidence="4">The sequence shown here is derived from an EMBL/GenBank/DDBJ whole genome shotgun (WGS) entry which is preliminary data.</text>
</comment>